<evidence type="ECO:0000313" key="1">
    <source>
        <dbReference type="EMBL" id="KAJ6222015.1"/>
    </source>
</evidence>
<feature type="non-terminal residue" evidence="1">
    <location>
        <position position="56"/>
    </location>
</feature>
<sequence>MGKLMVTRCQVYEIEESGGEVIDVKSNSINMNNWFVVYIIKIERGKNIYDAARSKN</sequence>
<organism evidence="1 2">
    <name type="scientific">Blomia tropicalis</name>
    <name type="common">Mite</name>
    <dbReference type="NCBI Taxonomy" id="40697"/>
    <lineage>
        <taxon>Eukaryota</taxon>
        <taxon>Metazoa</taxon>
        <taxon>Ecdysozoa</taxon>
        <taxon>Arthropoda</taxon>
        <taxon>Chelicerata</taxon>
        <taxon>Arachnida</taxon>
        <taxon>Acari</taxon>
        <taxon>Acariformes</taxon>
        <taxon>Sarcoptiformes</taxon>
        <taxon>Astigmata</taxon>
        <taxon>Glycyphagoidea</taxon>
        <taxon>Echimyopodidae</taxon>
        <taxon>Blomia</taxon>
    </lineage>
</organism>
<name>A0A9Q0MA22_BLOTA</name>
<dbReference type="Proteomes" id="UP001142055">
    <property type="component" value="Chromosome 1"/>
</dbReference>
<comment type="caution">
    <text evidence="1">The sequence shown here is derived from an EMBL/GenBank/DDBJ whole genome shotgun (WGS) entry which is preliminary data.</text>
</comment>
<protein>
    <submittedName>
        <fullName evidence="1">Uncharacterized protein</fullName>
    </submittedName>
</protein>
<dbReference type="EMBL" id="JAPWDV010000001">
    <property type="protein sequence ID" value="KAJ6222015.1"/>
    <property type="molecule type" value="Genomic_DNA"/>
</dbReference>
<dbReference type="AlphaFoldDB" id="A0A9Q0MA22"/>
<accession>A0A9Q0MA22</accession>
<gene>
    <name evidence="1" type="ORF">RDWZM_000560</name>
</gene>
<reference evidence="1" key="1">
    <citation type="submission" date="2022-12" db="EMBL/GenBank/DDBJ databases">
        <title>Genome assemblies of Blomia tropicalis.</title>
        <authorList>
            <person name="Cui Y."/>
        </authorList>
    </citation>
    <scope>NUCLEOTIDE SEQUENCE</scope>
    <source>
        <tissue evidence="1">Adult mites</tissue>
    </source>
</reference>
<keyword evidence="2" id="KW-1185">Reference proteome</keyword>
<proteinExistence type="predicted"/>
<evidence type="ECO:0000313" key="2">
    <source>
        <dbReference type="Proteomes" id="UP001142055"/>
    </source>
</evidence>